<evidence type="ECO:0000256" key="2">
    <source>
        <dbReference type="SAM" id="Phobius"/>
    </source>
</evidence>
<protein>
    <recommendedName>
        <fullName evidence="5">S-adenosyl-L-methionine-dependent methyltransferase</fullName>
    </recommendedName>
</protein>
<dbReference type="CDD" id="cd02440">
    <property type="entry name" value="AdoMet_MTases"/>
    <property type="match status" value="1"/>
</dbReference>
<gene>
    <name evidence="3" type="ORF">D9756_007819</name>
</gene>
<keyword evidence="2" id="KW-1133">Transmembrane helix</keyword>
<keyword evidence="2" id="KW-0472">Membrane</keyword>
<keyword evidence="4" id="KW-1185">Reference proteome</keyword>
<organism evidence="3 4">
    <name type="scientific">Leucocoprinus leucothites</name>
    <dbReference type="NCBI Taxonomy" id="201217"/>
    <lineage>
        <taxon>Eukaryota</taxon>
        <taxon>Fungi</taxon>
        <taxon>Dikarya</taxon>
        <taxon>Basidiomycota</taxon>
        <taxon>Agaricomycotina</taxon>
        <taxon>Agaricomycetes</taxon>
        <taxon>Agaricomycetidae</taxon>
        <taxon>Agaricales</taxon>
        <taxon>Agaricineae</taxon>
        <taxon>Agaricaceae</taxon>
        <taxon>Leucocoprinus</taxon>
    </lineage>
</organism>
<dbReference type="Pfam" id="PF13489">
    <property type="entry name" value="Methyltransf_23"/>
    <property type="match status" value="1"/>
</dbReference>
<dbReference type="InterPro" id="IPR029063">
    <property type="entry name" value="SAM-dependent_MTases_sf"/>
</dbReference>
<feature type="compositionally biased region" description="Low complexity" evidence="1">
    <location>
        <begin position="395"/>
        <end position="413"/>
    </location>
</feature>
<proteinExistence type="predicted"/>
<keyword evidence="2" id="KW-0812">Transmembrane</keyword>
<evidence type="ECO:0000256" key="1">
    <source>
        <dbReference type="SAM" id="MobiDB-lite"/>
    </source>
</evidence>
<reference evidence="3 4" key="1">
    <citation type="journal article" date="2020" name="ISME J.">
        <title>Uncovering the hidden diversity of litter-decomposition mechanisms in mushroom-forming fungi.</title>
        <authorList>
            <person name="Floudas D."/>
            <person name="Bentzer J."/>
            <person name="Ahren D."/>
            <person name="Johansson T."/>
            <person name="Persson P."/>
            <person name="Tunlid A."/>
        </authorList>
    </citation>
    <scope>NUCLEOTIDE SEQUENCE [LARGE SCALE GENOMIC DNA]</scope>
    <source>
        <strain evidence="3 4">CBS 146.42</strain>
    </source>
</reference>
<dbReference type="PANTHER" id="PTHR43591">
    <property type="entry name" value="METHYLTRANSFERASE"/>
    <property type="match status" value="1"/>
</dbReference>
<sequence>MKSDTEGEVYRLPKGGSAEHGRLDSQHEIWLTLMNGLYPQGIKSEVESKMGQSTDPVILDVGCGSAIWSIQMAHLFPQANVIGIDMSPLGHRDLPSNFSFRTYNFANGLPAEYRDKFDVIHCRTVAQHLRDPQGLVNSMAKALKPGGLLLLADVEVAIYDENQKLLKPVVYNPSWSIEENMKIQDGLSWHSGWFTALGSITLSPSYQPPGIQIQRSEALTELMATEFWAPYGLLGEDDERTKRLGELAVDNLRQVYGLSRNIFSKTLNQVPKPFKDALIDRGFNEVCTTFTLLLRQRQIMESQLRLTAITPPPPYVNLASYHLTWDASQMPPDTESAAASASSQDHHVLESEAEPPFWRTKKGVILFSTLAVVIVVASTLGVIFALRRSQNQGQSSTASNSHSSRATPAASSISTSTSSAIPIASQANDYGTQAIASADRVGTSGLGVRAASRFIATP</sequence>
<dbReference type="OrthoDB" id="2013972at2759"/>
<evidence type="ECO:0000313" key="3">
    <source>
        <dbReference type="EMBL" id="KAF5353544.1"/>
    </source>
</evidence>
<name>A0A8H5D5K0_9AGAR</name>
<dbReference type="SUPFAM" id="SSF53335">
    <property type="entry name" value="S-adenosyl-L-methionine-dependent methyltransferases"/>
    <property type="match status" value="1"/>
</dbReference>
<dbReference type="GO" id="GO:0008168">
    <property type="term" value="F:methyltransferase activity"/>
    <property type="evidence" value="ECO:0007669"/>
    <property type="project" value="TreeGrafter"/>
</dbReference>
<dbReference type="PANTHER" id="PTHR43591:SF24">
    <property type="entry name" value="2-METHOXY-6-POLYPRENYL-1,4-BENZOQUINOL METHYLASE, MITOCHONDRIAL"/>
    <property type="match status" value="1"/>
</dbReference>
<dbReference type="Gene3D" id="3.40.50.150">
    <property type="entry name" value="Vaccinia Virus protein VP39"/>
    <property type="match status" value="1"/>
</dbReference>
<evidence type="ECO:0008006" key="5">
    <source>
        <dbReference type="Google" id="ProtNLM"/>
    </source>
</evidence>
<dbReference type="EMBL" id="JAACJO010000010">
    <property type="protein sequence ID" value="KAF5353544.1"/>
    <property type="molecule type" value="Genomic_DNA"/>
</dbReference>
<dbReference type="AlphaFoldDB" id="A0A8H5D5K0"/>
<evidence type="ECO:0000313" key="4">
    <source>
        <dbReference type="Proteomes" id="UP000559027"/>
    </source>
</evidence>
<dbReference type="Proteomes" id="UP000559027">
    <property type="component" value="Unassembled WGS sequence"/>
</dbReference>
<accession>A0A8H5D5K0</accession>
<feature type="region of interest" description="Disordered" evidence="1">
    <location>
        <begin position="1"/>
        <end position="20"/>
    </location>
</feature>
<feature type="region of interest" description="Disordered" evidence="1">
    <location>
        <begin position="391"/>
        <end position="413"/>
    </location>
</feature>
<comment type="caution">
    <text evidence="3">The sequence shown here is derived from an EMBL/GenBank/DDBJ whole genome shotgun (WGS) entry which is preliminary data.</text>
</comment>
<feature type="transmembrane region" description="Helical" evidence="2">
    <location>
        <begin position="364"/>
        <end position="386"/>
    </location>
</feature>